<dbReference type="RefSeq" id="WP_013823876.1">
    <property type="nucleotide sequence ID" value="NC_015573.1"/>
</dbReference>
<dbReference type="CDD" id="cd11336">
    <property type="entry name" value="AmyAc_MTSase"/>
    <property type="match status" value="1"/>
</dbReference>
<keyword evidence="3" id="KW-0413">Isomerase</keyword>
<accession>A0AAU8PE59</accession>
<feature type="region of interest" description="Disordered" evidence="1">
    <location>
        <begin position="575"/>
        <end position="601"/>
    </location>
</feature>
<dbReference type="NCBIfam" id="TIGR02401">
    <property type="entry name" value="trehalose_TreY"/>
    <property type="match status" value="1"/>
</dbReference>
<dbReference type="EC" id="5.4.99.15" evidence="3"/>
<dbReference type="Gene3D" id="3.20.20.80">
    <property type="entry name" value="Glycosidases"/>
    <property type="match status" value="4"/>
</dbReference>
<dbReference type="KEGG" id="dku:Desku_2854"/>
<dbReference type="InterPro" id="IPR017853">
    <property type="entry name" value="GH"/>
</dbReference>
<reference evidence="4" key="1">
    <citation type="submission" date="2011-05" db="EMBL/GenBank/DDBJ databases">
        <title>Complete sequence of Desulfotomaculum kuznetsovii DSM 6115.</title>
        <authorList>
            <person name="Lucas S."/>
            <person name="Han J."/>
            <person name="Lapidus A."/>
            <person name="Cheng J.-F."/>
            <person name="Goodwin L."/>
            <person name="Pitluck S."/>
            <person name="Peters L."/>
            <person name="Mikhailova N."/>
            <person name="Lu M."/>
            <person name="Saunders E."/>
            <person name="Han C."/>
            <person name="Tapia R."/>
            <person name="Land M."/>
            <person name="Hauser L."/>
            <person name="Kyrpides N."/>
            <person name="Ivanova N."/>
            <person name="Pagani I."/>
            <person name="Nazina T."/>
            <person name="Ivanova A."/>
            <person name="Parshina S."/>
            <person name="Kuever J."/>
            <person name="Muyzer G."/>
            <person name="Plugge C."/>
            <person name="Stams A."/>
            <person name="Woyke T."/>
        </authorList>
    </citation>
    <scope>NUCLEOTIDE SEQUENCE [LARGE SCALE GENOMIC DNA]</scope>
    <source>
        <strain evidence="4">DSM 6115 / VKM B-1805 / 17</strain>
    </source>
</reference>
<gene>
    <name evidence="3" type="ordered locus">Desku_2854</name>
</gene>
<dbReference type="SUPFAM" id="SSF51445">
    <property type="entry name" value="(Trans)glycosidases"/>
    <property type="match status" value="1"/>
</dbReference>
<dbReference type="GO" id="GO:0030980">
    <property type="term" value="P:alpha-glucan catabolic process"/>
    <property type="evidence" value="ECO:0007669"/>
    <property type="project" value="TreeGrafter"/>
</dbReference>
<dbReference type="Pfam" id="PF00128">
    <property type="entry name" value="Alpha-amylase"/>
    <property type="match status" value="1"/>
</dbReference>
<sequence>MPLARIPVSTYRLQFNREFGFERARELVPYLHALGITDIYASPLLAARRGSPHGYDVVDPTRINPELGGEEGMYSLATSLQEHGMGLLLDVVPNHMAASPENPWWFDLLRWGLDSPFAGYFDLEWQPARPSLAGKVLLPILGSPYSDALENGELTLTLTEKGFGVSYHQWWLPLKPASHGQILEYVGAAGELKRLAGIFARPPGREEFLKAVKELWRLYAQSPEARTFLDESLRVINGQKGKPQSFAFLDGLLSRQHYRLAFWRLAKEEINYRRFFDVAELVSLRMEDEKVFEATHSLVLRLAHQGLITGFRIDHVDGLRDPQAYLERLQRRLLPLNSDGSGIANASPPAASIFYVVVEKILTGDEELPPDWPVYGTTGYDFLNILNALFVNGEGLAVLDEIYRRASGKVPDFKAEVYACKKKVLRELFAGEIRALVHQLDPLAASDRHGKDLSLRELEAALLILSACLPVYRTYIREQVVSTRDRNLIVQAVEQARKLHPELERALEFLRRVLLLEVRDRSAALSFAMRWQQFTGPAMAKGFEDTALYTYNRLISLNEVGGNPESSGISVEEFHRRNQERQERQPHTLNATSTHDTKRSEDVRARVNVLSEIPHLFAEHLERWQKINQNKKPAVKGQPVPGGNMELLIYQTLLGAWPLEEGEVTTFKQRLRGYLIKAAREAKTRSSWLNPNPAYEEALLKFVETILEPKKENRFLQDFLQFQKIIAFYGALSSLAQVLLKITSPGVPDFYQGTELWNFNLVDPDNRRPVDFTRRMRLLAELQEKEKQHGPLALAGELLSTWPDGRIKLYLTYKALHFRRAHRELFQAGEYIPLEATGPLCRHVCAFARRAGDAWVLVAVPRLMASLNRRRAQLEPPLGEKVWRETALVLPGQAPARWINVFTGERMRVPEESTLPLAEVFGHFPVALLNRAT</sequence>
<dbReference type="InterPro" id="IPR006047">
    <property type="entry name" value="GH13_cat_dom"/>
</dbReference>
<evidence type="ECO:0000259" key="2">
    <source>
        <dbReference type="SMART" id="SM00642"/>
    </source>
</evidence>
<evidence type="ECO:0000313" key="3">
    <source>
        <dbReference type="EMBL" id="AEG16365.1"/>
    </source>
</evidence>
<feature type="domain" description="Glycosyl hydrolase family 13 catalytic" evidence="2">
    <location>
        <begin position="9"/>
        <end position="789"/>
    </location>
</feature>
<keyword evidence="4" id="KW-1185">Reference proteome</keyword>
<organism evidence="3 4">
    <name type="scientific">Desulfofundulus kuznetsovii (strain DSM 6115 / VKM B-1805 / 17)</name>
    <name type="common">Desulfotomaculum kuznetsovii</name>
    <dbReference type="NCBI Taxonomy" id="760568"/>
    <lineage>
        <taxon>Bacteria</taxon>
        <taxon>Bacillati</taxon>
        <taxon>Bacillota</taxon>
        <taxon>Clostridia</taxon>
        <taxon>Eubacteriales</taxon>
        <taxon>Peptococcaceae</taxon>
        <taxon>Desulfofundulus</taxon>
    </lineage>
</organism>
<name>A0AAU8PE59_DESK7</name>
<feature type="compositionally biased region" description="Basic and acidic residues" evidence="1">
    <location>
        <begin position="575"/>
        <end position="586"/>
    </location>
</feature>
<dbReference type="PANTHER" id="PTHR10357">
    <property type="entry name" value="ALPHA-AMYLASE FAMILY MEMBER"/>
    <property type="match status" value="1"/>
</dbReference>
<dbReference type="GO" id="GO:0047470">
    <property type="term" value="F:(1,4)-alpha-D-glucan 1-alpha-D-glucosylmutase activity"/>
    <property type="evidence" value="ECO:0007669"/>
    <property type="project" value="UniProtKB-EC"/>
</dbReference>
<dbReference type="AlphaFoldDB" id="A0AAU8PE59"/>
<dbReference type="GO" id="GO:0005992">
    <property type="term" value="P:trehalose biosynthetic process"/>
    <property type="evidence" value="ECO:0007669"/>
    <property type="project" value="TreeGrafter"/>
</dbReference>
<protein>
    <submittedName>
        <fullName evidence="3">Malto-oligosyltrehalose synthase</fullName>
        <ecNumber evidence="3">5.4.99.15</ecNumber>
    </submittedName>
</protein>
<proteinExistence type="predicted"/>
<evidence type="ECO:0000256" key="1">
    <source>
        <dbReference type="SAM" id="MobiDB-lite"/>
    </source>
</evidence>
<dbReference type="Proteomes" id="UP000009229">
    <property type="component" value="Chromosome"/>
</dbReference>
<dbReference type="EMBL" id="CP002770">
    <property type="protein sequence ID" value="AEG16365.1"/>
    <property type="molecule type" value="Genomic_DNA"/>
</dbReference>
<dbReference type="SMART" id="SM00642">
    <property type="entry name" value="Aamy"/>
    <property type="match status" value="1"/>
</dbReference>
<dbReference type="InterPro" id="IPR012767">
    <property type="entry name" value="Trehalose_TreY"/>
</dbReference>
<evidence type="ECO:0000313" key="4">
    <source>
        <dbReference type="Proteomes" id="UP000009229"/>
    </source>
</evidence>
<dbReference type="PANTHER" id="PTHR10357:SF216">
    <property type="entry name" value="MALTOOLIGOSYL TREHALOSE SYNTHASE-RELATED"/>
    <property type="match status" value="1"/>
</dbReference>